<proteinExistence type="predicted"/>
<protein>
    <submittedName>
        <fullName evidence="2">Uncharacterized protein</fullName>
    </submittedName>
</protein>
<sequence>MGDRGYDATKATGMGVILWNPTNEDLPMQYAGRSFTLLSGEKQEVNEKCANHVLNSFGPRGLTFLKYGDEEKTIGLEGIARNKEFKKRQVSLYNQMNEQRKLSRMGYLPATQKVKEYALELGVELIEPYSLKDEEKSAIAKSTVENEVLKAKLENQEKEMAEMKAMMKQFIESQKIPSDTDDKPERPKERPNWKKT</sequence>
<evidence type="ECO:0000313" key="2">
    <source>
        <dbReference type="EMBL" id="QJA91836.1"/>
    </source>
</evidence>
<feature type="compositionally biased region" description="Basic and acidic residues" evidence="1">
    <location>
        <begin position="178"/>
        <end position="196"/>
    </location>
</feature>
<organism evidence="2">
    <name type="scientific">viral metagenome</name>
    <dbReference type="NCBI Taxonomy" id="1070528"/>
    <lineage>
        <taxon>unclassified sequences</taxon>
        <taxon>metagenomes</taxon>
        <taxon>organismal metagenomes</taxon>
    </lineage>
</organism>
<dbReference type="AlphaFoldDB" id="A0A6M3LA73"/>
<accession>A0A6M3LA73</accession>
<dbReference type="EMBL" id="MT143017">
    <property type="protein sequence ID" value="QJA91836.1"/>
    <property type="molecule type" value="Genomic_DNA"/>
</dbReference>
<gene>
    <name evidence="2" type="ORF">MM415B03246_0009</name>
</gene>
<evidence type="ECO:0000256" key="1">
    <source>
        <dbReference type="SAM" id="MobiDB-lite"/>
    </source>
</evidence>
<name>A0A6M3LA73_9ZZZZ</name>
<reference evidence="2" key="1">
    <citation type="submission" date="2020-03" db="EMBL/GenBank/DDBJ databases">
        <title>The deep terrestrial virosphere.</title>
        <authorList>
            <person name="Holmfeldt K."/>
            <person name="Nilsson E."/>
            <person name="Simone D."/>
            <person name="Lopez-Fernandez M."/>
            <person name="Wu X."/>
            <person name="de Brujin I."/>
            <person name="Lundin D."/>
            <person name="Andersson A."/>
            <person name="Bertilsson S."/>
            <person name="Dopson M."/>
        </authorList>
    </citation>
    <scope>NUCLEOTIDE SEQUENCE</scope>
    <source>
        <strain evidence="2">MM415B03246</strain>
    </source>
</reference>
<feature type="region of interest" description="Disordered" evidence="1">
    <location>
        <begin position="170"/>
        <end position="196"/>
    </location>
</feature>